<name>A0A927GQW4_9BACL</name>
<comment type="caution">
    <text evidence="2">The sequence shown here is derived from an EMBL/GenBank/DDBJ whole genome shotgun (WGS) entry which is preliminary data.</text>
</comment>
<keyword evidence="3" id="KW-1185">Reference proteome</keyword>
<dbReference type="EMBL" id="JACXIZ010000013">
    <property type="protein sequence ID" value="MBD2844964.1"/>
    <property type="molecule type" value="Genomic_DNA"/>
</dbReference>
<sequence>MTNPYREGWLLFNSASERWEIREAYDHPQSVHCGESFDLQIGTVFLTCRVEMDAEWYVIVQNTSFYLHPGFRYRIRVR</sequence>
<gene>
    <name evidence="2" type="ORF">IDH44_07165</name>
</gene>
<evidence type="ECO:0000313" key="2">
    <source>
        <dbReference type="EMBL" id="MBD2844964.1"/>
    </source>
</evidence>
<evidence type="ECO:0000259" key="1">
    <source>
        <dbReference type="Pfam" id="PF17295"/>
    </source>
</evidence>
<proteinExistence type="predicted"/>
<dbReference type="Proteomes" id="UP000621560">
    <property type="component" value="Unassembled WGS sequence"/>
</dbReference>
<organism evidence="2 3">
    <name type="scientific">Paenibacillus sabuli</name>
    <dbReference type="NCBI Taxonomy" id="2772509"/>
    <lineage>
        <taxon>Bacteria</taxon>
        <taxon>Bacillati</taxon>
        <taxon>Bacillota</taxon>
        <taxon>Bacilli</taxon>
        <taxon>Bacillales</taxon>
        <taxon>Paenibacillaceae</taxon>
        <taxon>Paenibacillus</taxon>
    </lineage>
</organism>
<dbReference type="AlphaFoldDB" id="A0A927GQW4"/>
<dbReference type="InterPro" id="IPR035255">
    <property type="entry name" value="DUF5348"/>
</dbReference>
<protein>
    <submittedName>
        <fullName evidence="2">DUF5348 domain-containing protein</fullName>
    </submittedName>
</protein>
<dbReference type="Pfam" id="PF17295">
    <property type="entry name" value="DUF5348"/>
    <property type="match status" value="1"/>
</dbReference>
<evidence type="ECO:0000313" key="3">
    <source>
        <dbReference type="Proteomes" id="UP000621560"/>
    </source>
</evidence>
<dbReference type="RefSeq" id="WP_190916114.1">
    <property type="nucleotide sequence ID" value="NZ_JACXIZ010000013.1"/>
</dbReference>
<dbReference type="Gene3D" id="2.40.10.390">
    <property type="match status" value="1"/>
</dbReference>
<feature type="domain" description="DUF5348" evidence="1">
    <location>
        <begin position="9"/>
        <end position="77"/>
    </location>
</feature>
<reference evidence="2" key="1">
    <citation type="submission" date="2020-09" db="EMBL/GenBank/DDBJ databases">
        <title>A novel bacterium of genus Paenibacillus, isolated from South China Sea.</title>
        <authorList>
            <person name="Huang H."/>
            <person name="Mo K."/>
            <person name="Hu Y."/>
        </authorList>
    </citation>
    <scope>NUCLEOTIDE SEQUENCE</scope>
    <source>
        <strain evidence="2">IB182496</strain>
    </source>
</reference>
<accession>A0A927GQW4</accession>